<reference evidence="4 6" key="2">
    <citation type="submission" date="2016-10" db="EMBL/GenBank/DDBJ databases">
        <authorList>
            <person name="Varghese N."/>
            <person name="Submissions S."/>
        </authorList>
    </citation>
    <scope>NUCLEOTIDE SEQUENCE [LARGE SCALE GENOMIC DNA]</scope>
    <source>
        <strain evidence="4 6">DSM 6083</strain>
    </source>
</reference>
<reference evidence="3 5" key="3">
    <citation type="journal article" name="Genome Announc.">
        <title>Complete Genome Sequence of Pseudomonas balearica DSM 6083T.</title>
        <authorList>
            <person name="Bennasar-Figueras A."/>
            <person name="Salva-Serra F."/>
            <person name="Jaen-Luchoro D."/>
            <person name="Segui C."/>
            <person name="Aliaga F."/>
            <person name="Busquets A."/>
            <person name="Gomila M."/>
            <person name="Moore E.R."/>
            <person name="Lalucat J."/>
        </authorList>
    </citation>
    <scope>NUCLEOTIDE SEQUENCE [LARGE SCALE GENOMIC DNA]</scope>
    <source>
        <strain evidence="5">DSM 6083</strain>
        <strain evidence="3">DSM6083</strain>
    </source>
</reference>
<dbReference type="EMBL" id="FNHO01000002">
    <property type="protein sequence ID" value="SDM09535.1"/>
    <property type="molecule type" value="Genomic_DNA"/>
</dbReference>
<dbReference type="KEGG" id="pbm:CL52_13595"/>
<evidence type="ECO:0000313" key="6">
    <source>
        <dbReference type="Proteomes" id="UP000182276"/>
    </source>
</evidence>
<evidence type="ECO:0000259" key="2">
    <source>
        <dbReference type="Pfam" id="PF13699"/>
    </source>
</evidence>
<reference evidence="5" key="1">
    <citation type="submission" date="2014-03" db="EMBL/GenBank/DDBJ databases">
        <title>Complete genome of Pseudomonas balearica DSM 6083T, a sewage water isolate from an enrichment with 2-methylnaphthalene.</title>
        <authorList>
            <person name="Salva-Serra F."/>
            <person name="Jaen-Luchoro D."/>
            <person name="Busquets A."/>
            <person name="Pena A."/>
            <person name="Gomila M."/>
            <person name="Bosch R."/>
            <person name="Nogales B."/>
            <person name="Garcia-Valdes E."/>
            <person name="Lalucat J."/>
            <person name="Bennasar A."/>
        </authorList>
    </citation>
    <scope>NUCLEOTIDE SEQUENCE [LARGE SCALE GENOMIC DNA]</scope>
    <source>
        <strain evidence="5">DSM 6083</strain>
    </source>
</reference>
<protein>
    <recommendedName>
        <fullName evidence="2">eCIS core domain-containing protein</fullName>
    </recommendedName>
</protein>
<sequence>MPASLMPALRIRHLLCSLLLAACIPPVQAQPCPQGQQQVCVVACFCAPASAGGGQDYERFSRMTAFALQNWLQYSRDSALAAGVQPMPLQIRAQLEPWFDLGVLDAARYRVGDPSTLAAADAMLQNPDVNAVTLVDVIVFRHAADAEDNAALWAHELKHVEQYQQWGVAEFAWRYTQDYRAVEAPAYALEREVSQALKAAEAAP</sequence>
<dbReference type="AlphaFoldDB" id="A0A8D3Y2B0"/>
<organism evidence="3 5">
    <name type="scientific">Stutzerimonas balearica DSM 6083</name>
    <dbReference type="NCBI Taxonomy" id="1123016"/>
    <lineage>
        <taxon>Bacteria</taxon>
        <taxon>Pseudomonadati</taxon>
        <taxon>Pseudomonadota</taxon>
        <taxon>Gammaproteobacteria</taxon>
        <taxon>Pseudomonadales</taxon>
        <taxon>Pseudomonadaceae</taxon>
        <taxon>Stutzerimonas</taxon>
    </lineage>
</organism>
<gene>
    <name evidence="3" type="ORF">CL52_13595</name>
    <name evidence="4" type="ORF">SAMN05660875_102197</name>
</gene>
<proteinExistence type="predicted"/>
<dbReference type="InterPro" id="IPR025295">
    <property type="entry name" value="eCIS_core_dom"/>
</dbReference>
<dbReference type="Proteomes" id="UP000031271">
    <property type="component" value="Chromosome"/>
</dbReference>
<evidence type="ECO:0000313" key="4">
    <source>
        <dbReference type="EMBL" id="SDM09535.1"/>
    </source>
</evidence>
<keyword evidence="6" id="KW-1185">Reference proteome</keyword>
<evidence type="ECO:0000313" key="5">
    <source>
        <dbReference type="Proteomes" id="UP000031271"/>
    </source>
</evidence>
<feature type="signal peptide" evidence="1">
    <location>
        <begin position="1"/>
        <end position="29"/>
    </location>
</feature>
<evidence type="ECO:0000313" key="3">
    <source>
        <dbReference type="EMBL" id="AJE16014.1"/>
    </source>
</evidence>
<dbReference type="Proteomes" id="UP000182276">
    <property type="component" value="Unassembled WGS sequence"/>
</dbReference>
<evidence type="ECO:0000256" key="1">
    <source>
        <dbReference type="SAM" id="SignalP"/>
    </source>
</evidence>
<keyword evidence="1" id="KW-0732">Signal</keyword>
<dbReference type="EMBL" id="CP007511">
    <property type="protein sequence ID" value="AJE16014.1"/>
    <property type="molecule type" value="Genomic_DNA"/>
</dbReference>
<feature type="domain" description="eCIS core" evidence="2">
    <location>
        <begin position="86"/>
        <end position="166"/>
    </location>
</feature>
<feature type="chain" id="PRO_5034282755" description="eCIS core domain-containing protein" evidence="1">
    <location>
        <begin position="30"/>
        <end position="204"/>
    </location>
</feature>
<dbReference type="Pfam" id="PF13699">
    <property type="entry name" value="eCIS_core"/>
    <property type="match status" value="1"/>
</dbReference>
<accession>A0A8D3Y2B0</accession>
<name>A0A8D3Y2B0_9GAMM</name>